<evidence type="ECO:0000259" key="5">
    <source>
        <dbReference type="SMART" id="SM01043"/>
    </source>
</evidence>
<dbReference type="SMART" id="SM00382">
    <property type="entry name" value="AAA"/>
    <property type="match status" value="1"/>
</dbReference>
<keyword evidence="7" id="KW-1185">Reference proteome</keyword>
<dbReference type="PANTHER" id="PTHR35807:SF1">
    <property type="entry name" value="TRANSCRIPTIONAL REGULATOR REDD"/>
    <property type="match status" value="1"/>
</dbReference>
<evidence type="ECO:0008006" key="8">
    <source>
        <dbReference type="Google" id="ProtNLM"/>
    </source>
</evidence>
<dbReference type="CDD" id="cd15831">
    <property type="entry name" value="BTAD"/>
    <property type="match status" value="1"/>
</dbReference>
<dbReference type="InterPro" id="IPR027417">
    <property type="entry name" value="P-loop_NTPase"/>
</dbReference>
<dbReference type="Proteomes" id="UP000188929">
    <property type="component" value="Unassembled WGS sequence"/>
</dbReference>
<feature type="compositionally biased region" description="Basic and acidic residues" evidence="3">
    <location>
        <begin position="706"/>
        <end position="722"/>
    </location>
</feature>
<dbReference type="InterPro" id="IPR003593">
    <property type="entry name" value="AAA+_ATPase"/>
</dbReference>
<dbReference type="Gene3D" id="3.40.50.300">
    <property type="entry name" value="P-loop containing nucleotide triphosphate hydrolases"/>
    <property type="match status" value="1"/>
</dbReference>
<dbReference type="OrthoDB" id="4336084at2"/>
<gene>
    <name evidence="6" type="ORF">BL253_34800</name>
</gene>
<evidence type="ECO:0000313" key="6">
    <source>
        <dbReference type="EMBL" id="ONH22763.1"/>
    </source>
</evidence>
<dbReference type="GO" id="GO:0003677">
    <property type="term" value="F:DNA binding"/>
    <property type="evidence" value="ECO:0007669"/>
    <property type="project" value="TreeGrafter"/>
</dbReference>
<dbReference type="InterPro" id="IPR041664">
    <property type="entry name" value="AAA_16"/>
</dbReference>
<proteinExistence type="predicted"/>
<name>A0A1V2I0G1_9ACTN</name>
<organism evidence="6 7">
    <name type="scientific">Pseudofrankia asymbiotica</name>
    <dbReference type="NCBI Taxonomy" id="1834516"/>
    <lineage>
        <taxon>Bacteria</taxon>
        <taxon>Bacillati</taxon>
        <taxon>Actinomycetota</taxon>
        <taxon>Actinomycetes</taxon>
        <taxon>Frankiales</taxon>
        <taxon>Frankiaceae</taxon>
        <taxon>Pseudofrankia</taxon>
    </lineage>
</organism>
<dbReference type="GO" id="GO:0006355">
    <property type="term" value="P:regulation of DNA-templated transcription"/>
    <property type="evidence" value="ECO:0007669"/>
    <property type="project" value="TreeGrafter"/>
</dbReference>
<dbReference type="RefSeq" id="WP_076822148.1">
    <property type="nucleotide sequence ID" value="NZ_MOMC01000099.1"/>
</dbReference>
<dbReference type="PANTHER" id="PTHR35807">
    <property type="entry name" value="TRANSCRIPTIONAL REGULATOR REDD-RELATED"/>
    <property type="match status" value="1"/>
</dbReference>
<keyword evidence="2" id="KW-0804">Transcription</keyword>
<dbReference type="InterPro" id="IPR051677">
    <property type="entry name" value="AfsR-DnrI-RedD_regulator"/>
</dbReference>
<dbReference type="InterPro" id="IPR011990">
    <property type="entry name" value="TPR-like_helical_dom_sf"/>
</dbReference>
<evidence type="ECO:0000256" key="1">
    <source>
        <dbReference type="ARBA" id="ARBA00023015"/>
    </source>
</evidence>
<dbReference type="Pfam" id="PF13191">
    <property type="entry name" value="AAA_16"/>
    <property type="match status" value="1"/>
</dbReference>
<dbReference type="Pfam" id="PF03704">
    <property type="entry name" value="BTAD"/>
    <property type="match status" value="1"/>
</dbReference>
<dbReference type="AlphaFoldDB" id="A0A1V2I0G1"/>
<dbReference type="InterPro" id="IPR005158">
    <property type="entry name" value="BTAD"/>
</dbReference>
<dbReference type="SMART" id="SM01043">
    <property type="entry name" value="BTAD"/>
    <property type="match status" value="1"/>
</dbReference>
<dbReference type="Gene3D" id="1.25.40.10">
    <property type="entry name" value="Tetratricopeptide repeat domain"/>
    <property type="match status" value="1"/>
</dbReference>
<feature type="region of interest" description="Disordered" evidence="3">
    <location>
        <begin position="208"/>
        <end position="228"/>
    </location>
</feature>
<comment type="caution">
    <text evidence="6">The sequence shown here is derived from an EMBL/GenBank/DDBJ whole genome shotgun (WGS) entry which is preliminary data.</text>
</comment>
<accession>A0A1V2I0G1</accession>
<feature type="domain" description="AAA+ ATPase" evidence="4">
    <location>
        <begin position="452"/>
        <end position="626"/>
    </location>
</feature>
<dbReference type="InterPro" id="IPR029787">
    <property type="entry name" value="Nucleotide_cyclase"/>
</dbReference>
<keyword evidence="1" id="KW-0805">Transcription regulation</keyword>
<feature type="region of interest" description="Disordered" evidence="3">
    <location>
        <begin position="695"/>
        <end position="722"/>
    </location>
</feature>
<dbReference type="EMBL" id="MOMC01000099">
    <property type="protein sequence ID" value="ONH22763.1"/>
    <property type="molecule type" value="Genomic_DNA"/>
</dbReference>
<evidence type="ECO:0000259" key="4">
    <source>
        <dbReference type="SMART" id="SM00382"/>
    </source>
</evidence>
<feature type="compositionally biased region" description="Low complexity" evidence="3">
    <location>
        <begin position="164"/>
        <end position="174"/>
    </location>
</feature>
<dbReference type="SUPFAM" id="SSF55073">
    <property type="entry name" value="Nucleotide cyclase"/>
    <property type="match status" value="1"/>
</dbReference>
<evidence type="ECO:0000256" key="2">
    <source>
        <dbReference type="ARBA" id="ARBA00023163"/>
    </source>
</evidence>
<feature type="non-terminal residue" evidence="6">
    <location>
        <position position="1"/>
    </location>
</feature>
<evidence type="ECO:0000256" key="3">
    <source>
        <dbReference type="SAM" id="MobiDB-lite"/>
    </source>
</evidence>
<dbReference type="SUPFAM" id="SSF48452">
    <property type="entry name" value="TPR-like"/>
    <property type="match status" value="1"/>
</dbReference>
<dbReference type="STRING" id="1834516.BL253_34800"/>
<protein>
    <recommendedName>
        <fullName evidence="8">Bacterial transcriptional activator domain-containing protein</fullName>
    </recommendedName>
</protein>
<feature type="domain" description="Bacterial transcriptional activator" evidence="5">
    <location>
        <begin position="1"/>
        <end position="134"/>
    </location>
</feature>
<dbReference type="Gene3D" id="3.30.70.1230">
    <property type="entry name" value="Nucleotide cyclase"/>
    <property type="match status" value="1"/>
</dbReference>
<sequence>GREALTIGDPTTAALILRQALELWRGPALADLVEAGITWPELSALENGRRDAMEDLFDAELARGRHQVVLGELEHMVENTGLRERAHAQLMIALYRSGRQADALNVYSRVRSVLVEELGLEPGRELQTLQQAILSQDPALNLPGDTTWQTIRYGSAALTVDGPRPAAPARAAPPVSTHPPRFLPGQPPPVRTSADHLTVAKVRPDATAAGDHVDAHDAGRPTNGQFLTESPTITSMRQRHVSVLLVRAQLDAGSLDDDPYAVDEILEDVSRWVQKSIEKFGGFVTAAIGSVSMAVFDTEPNKQEHPQRAVLAALAIREGFRSAAHSPPAPSHEGRLLSQAAVATGTALVCHRPDDPDQPLSISGSLLNLCDSLLGRAQTGEIRVCETTRARTMEAIDYRAAGGWDDAAHGSDWTVTRARRREADQHLATAARREVEIALLTGLLERSRYQSTPRMVTILGEPGSGKTHLLAEFAQLSAARSRVVRFAVDQARHSERSTAAELRRTLVLSLCDAEAPGGHAVMWDRLARTVTRLTDDVDEARQLLRGLHPLVEPDHRLEDVIESATRSIACRQFMRLVAHEQPVVLLVDDLHLADHVLSAFVSGLTRLSDVPLLLVATTEVELALQDPVWEGAESHVATLALEPLPEFATDLLLDVPPRFVTIPQDPDADGAVSPSRALVQVDVAGPRDARSHLLRAPLQHQPARQVRHDPQSWDDRLATPSR</sequence>
<evidence type="ECO:0000313" key="7">
    <source>
        <dbReference type="Proteomes" id="UP000188929"/>
    </source>
</evidence>
<dbReference type="SUPFAM" id="SSF52540">
    <property type="entry name" value="P-loop containing nucleoside triphosphate hydrolases"/>
    <property type="match status" value="1"/>
</dbReference>
<feature type="region of interest" description="Disordered" evidence="3">
    <location>
        <begin position="164"/>
        <end position="188"/>
    </location>
</feature>
<reference evidence="7" key="1">
    <citation type="submission" date="2016-10" db="EMBL/GenBank/DDBJ databases">
        <title>Frankia sp. NRRL B-16386 Genome sequencing.</title>
        <authorList>
            <person name="Ghodhbane-Gtari F."/>
            <person name="Swanson E."/>
            <person name="Gueddou A."/>
            <person name="Hezbri K."/>
            <person name="Ktari K."/>
            <person name="Nouioui I."/>
            <person name="Morris K."/>
            <person name="Simpson S."/>
            <person name="Abebe-Akele F."/>
            <person name="Thomas K."/>
            <person name="Gtari M."/>
            <person name="Tisa L.S."/>
        </authorList>
    </citation>
    <scope>NUCLEOTIDE SEQUENCE [LARGE SCALE GENOMIC DNA]</scope>
    <source>
        <strain evidence="7">NRRL B-16386</strain>
    </source>
</reference>